<evidence type="ECO:0000256" key="5">
    <source>
        <dbReference type="ARBA" id="ARBA00022490"/>
    </source>
</evidence>
<comment type="subunit">
    <text evidence="3">Homodimer.</text>
</comment>
<comment type="function">
    <text evidence="12">In the presence of manganese, represses expression of mntH and mntS. Up-regulates expression of mntP.</text>
</comment>
<dbReference type="Pfam" id="PF02742">
    <property type="entry name" value="Fe_dep_repr_C"/>
    <property type="match status" value="1"/>
</dbReference>
<evidence type="ECO:0000256" key="2">
    <source>
        <dbReference type="ARBA" id="ARBA00007871"/>
    </source>
</evidence>
<evidence type="ECO:0000256" key="10">
    <source>
        <dbReference type="ARBA" id="ARBA00023163"/>
    </source>
</evidence>
<dbReference type="SUPFAM" id="SSF47979">
    <property type="entry name" value="Iron-dependent repressor protein, dimerization domain"/>
    <property type="match status" value="1"/>
</dbReference>
<keyword evidence="10" id="KW-0804">Transcription</keyword>
<evidence type="ECO:0000256" key="6">
    <source>
        <dbReference type="ARBA" id="ARBA00022491"/>
    </source>
</evidence>
<dbReference type="AlphaFoldDB" id="A0A1N7L4S0"/>
<comment type="similarity">
    <text evidence="2">Belongs to the DtxR/MntR family.</text>
</comment>
<dbReference type="Gene3D" id="1.10.60.10">
    <property type="entry name" value="Iron dependent repressor, metal binding and dimerisation domain"/>
    <property type="match status" value="1"/>
</dbReference>
<dbReference type="GO" id="GO:0046983">
    <property type="term" value="F:protein dimerization activity"/>
    <property type="evidence" value="ECO:0007669"/>
    <property type="project" value="InterPro"/>
</dbReference>
<dbReference type="Gene3D" id="1.10.10.10">
    <property type="entry name" value="Winged helix-like DNA-binding domain superfamily/Winged helix DNA-binding domain"/>
    <property type="match status" value="1"/>
</dbReference>
<evidence type="ECO:0000256" key="7">
    <source>
        <dbReference type="ARBA" id="ARBA00023015"/>
    </source>
</evidence>
<evidence type="ECO:0000256" key="8">
    <source>
        <dbReference type="ARBA" id="ARBA00023125"/>
    </source>
</evidence>
<dbReference type="InterPro" id="IPR036421">
    <property type="entry name" value="Fe_dep_repressor_sf"/>
</dbReference>
<dbReference type="GO" id="GO:0003700">
    <property type="term" value="F:DNA-binding transcription factor activity"/>
    <property type="evidence" value="ECO:0007669"/>
    <property type="project" value="InterPro"/>
</dbReference>
<keyword evidence="7" id="KW-0805">Transcription regulation</keyword>
<dbReference type="Pfam" id="PF01325">
    <property type="entry name" value="Fe_dep_repress"/>
    <property type="match status" value="1"/>
</dbReference>
<dbReference type="InterPro" id="IPR022687">
    <property type="entry name" value="HTH_DTXR"/>
</dbReference>
<evidence type="ECO:0000313" key="16">
    <source>
        <dbReference type="Proteomes" id="UP000186744"/>
    </source>
</evidence>
<evidence type="ECO:0000256" key="9">
    <source>
        <dbReference type="ARBA" id="ARBA00023159"/>
    </source>
</evidence>
<organism evidence="15 16">
    <name type="scientific">Chryseobacterium ureilyticum</name>
    <dbReference type="NCBI Taxonomy" id="373668"/>
    <lineage>
        <taxon>Bacteria</taxon>
        <taxon>Pseudomonadati</taxon>
        <taxon>Bacteroidota</taxon>
        <taxon>Flavobacteriia</taxon>
        <taxon>Flavobacteriales</taxon>
        <taxon>Weeksellaceae</taxon>
        <taxon>Chryseobacterium group</taxon>
        <taxon>Chryseobacterium</taxon>
    </lineage>
</organism>
<evidence type="ECO:0000256" key="3">
    <source>
        <dbReference type="ARBA" id="ARBA00011738"/>
    </source>
</evidence>
<keyword evidence="11" id="KW-0464">Manganese</keyword>
<protein>
    <recommendedName>
        <fullName evidence="4">Transcriptional regulator MntR</fullName>
    </recommendedName>
    <alternativeName>
        <fullName evidence="13">Manganese transport regulator</fullName>
    </alternativeName>
</protein>
<dbReference type="SUPFAM" id="SSF46785">
    <property type="entry name" value="Winged helix' DNA-binding domain"/>
    <property type="match status" value="1"/>
</dbReference>
<dbReference type="GO" id="GO:0005737">
    <property type="term" value="C:cytoplasm"/>
    <property type="evidence" value="ECO:0007669"/>
    <property type="project" value="UniProtKB-SubCell"/>
</dbReference>
<reference evidence="16" key="1">
    <citation type="submission" date="2017-01" db="EMBL/GenBank/DDBJ databases">
        <authorList>
            <person name="Varghese N."/>
            <person name="Submissions S."/>
        </authorList>
    </citation>
    <scope>NUCLEOTIDE SEQUENCE [LARGE SCALE GENOMIC DNA]</scope>
    <source>
        <strain evidence="16">DSM 18017</strain>
    </source>
</reference>
<dbReference type="STRING" id="373668.SAMN05421786_1011002"/>
<keyword evidence="5" id="KW-0963">Cytoplasm</keyword>
<evidence type="ECO:0000259" key="14">
    <source>
        <dbReference type="PROSITE" id="PS50944"/>
    </source>
</evidence>
<dbReference type="InterPro" id="IPR007167">
    <property type="entry name" value="Fe-transptr_FeoA-like"/>
</dbReference>
<comment type="subcellular location">
    <subcellularLocation>
        <location evidence="1">Cytoplasm</location>
    </subcellularLocation>
</comment>
<evidence type="ECO:0000256" key="11">
    <source>
        <dbReference type="ARBA" id="ARBA00023211"/>
    </source>
</evidence>
<dbReference type="InterPro" id="IPR036390">
    <property type="entry name" value="WH_DNA-bd_sf"/>
</dbReference>
<gene>
    <name evidence="15" type="ORF">SAMN05421786_1011002</name>
</gene>
<sequence length="228" mass="26429">MLDLYRKSSNILKTTLTEENYLKALFHLVDNEGKVTINELSKFLNVKMPSVNNMMKKFAEKKWVIYETYKPLIVTENGRREAALVVRKHRLTEMFLVKKMNFGWENVHEIAEQLEHVHSQIFFDKMDEILDYPKFDPHGEPIPDKDGNIIAQDLQKLSSCEVGETVIFASVTLSDDAFLSYLNERKLLLNTKVKITKIESFDKSMTIEIGGEKEILSKKATEKILVKK</sequence>
<name>A0A1N7L4S0_9FLAO</name>
<dbReference type="InterPro" id="IPR036388">
    <property type="entry name" value="WH-like_DNA-bd_sf"/>
</dbReference>
<dbReference type="InterPro" id="IPR022689">
    <property type="entry name" value="Iron_dep_repressor"/>
</dbReference>
<dbReference type="EMBL" id="FTOL01000001">
    <property type="protein sequence ID" value="SIS68680.1"/>
    <property type="molecule type" value="Genomic_DNA"/>
</dbReference>
<dbReference type="GO" id="GO:0046914">
    <property type="term" value="F:transition metal ion binding"/>
    <property type="evidence" value="ECO:0007669"/>
    <property type="project" value="InterPro"/>
</dbReference>
<dbReference type="PANTHER" id="PTHR33238">
    <property type="entry name" value="IRON (METAL) DEPENDENT REPRESSOR, DTXR FAMILY"/>
    <property type="match status" value="1"/>
</dbReference>
<keyword evidence="9" id="KW-0010">Activator</keyword>
<evidence type="ECO:0000313" key="15">
    <source>
        <dbReference type="EMBL" id="SIS68680.1"/>
    </source>
</evidence>
<feature type="domain" description="HTH dtxR-type" evidence="14">
    <location>
        <begin position="14"/>
        <end position="75"/>
    </location>
</feature>
<evidence type="ECO:0000256" key="4">
    <source>
        <dbReference type="ARBA" id="ARBA00022386"/>
    </source>
</evidence>
<evidence type="ECO:0000256" key="13">
    <source>
        <dbReference type="ARBA" id="ARBA00032593"/>
    </source>
</evidence>
<dbReference type="Pfam" id="PF04023">
    <property type="entry name" value="FeoA"/>
    <property type="match status" value="1"/>
</dbReference>
<dbReference type="InterPro" id="IPR001367">
    <property type="entry name" value="Fe_dep_repressor"/>
</dbReference>
<dbReference type="PROSITE" id="PS50944">
    <property type="entry name" value="HTH_DTXR"/>
    <property type="match status" value="1"/>
</dbReference>
<keyword evidence="6" id="KW-0678">Repressor</keyword>
<keyword evidence="8" id="KW-0238">DNA-binding</keyword>
<proteinExistence type="inferred from homology"/>
<evidence type="ECO:0000256" key="1">
    <source>
        <dbReference type="ARBA" id="ARBA00004496"/>
    </source>
</evidence>
<keyword evidence="16" id="KW-1185">Reference proteome</keyword>
<accession>A0A1N7L4S0</accession>
<dbReference type="InterPro" id="IPR050536">
    <property type="entry name" value="DtxR_MntR_Metal-Reg"/>
</dbReference>
<dbReference type="Proteomes" id="UP000186744">
    <property type="component" value="Unassembled WGS sequence"/>
</dbReference>
<dbReference type="GO" id="GO:0003677">
    <property type="term" value="F:DNA binding"/>
    <property type="evidence" value="ECO:0007669"/>
    <property type="project" value="UniProtKB-KW"/>
</dbReference>
<dbReference type="InterPro" id="IPR038157">
    <property type="entry name" value="FeoA_core_dom"/>
</dbReference>
<dbReference type="SMART" id="SM00529">
    <property type="entry name" value="HTH_DTXR"/>
    <property type="match status" value="1"/>
</dbReference>
<evidence type="ECO:0000256" key="12">
    <source>
        <dbReference type="ARBA" id="ARBA00025185"/>
    </source>
</evidence>
<dbReference type="Gene3D" id="2.30.30.90">
    <property type="match status" value="1"/>
</dbReference>
<dbReference type="PANTHER" id="PTHR33238:SF11">
    <property type="entry name" value="TRANSCRIPTIONAL REGULATOR MNTR"/>
    <property type="match status" value="1"/>
</dbReference>